<name>A0ABW0H6M3_9HYPH</name>
<dbReference type="RefSeq" id="WP_377006719.1">
    <property type="nucleotide sequence ID" value="NZ_JBHSLV010000008.1"/>
</dbReference>
<feature type="transmembrane region" description="Helical" evidence="1">
    <location>
        <begin position="367"/>
        <end position="387"/>
    </location>
</feature>
<gene>
    <name evidence="2" type="ORF">ACFPPC_04905</name>
</gene>
<evidence type="ECO:0000313" key="2">
    <source>
        <dbReference type="EMBL" id="MFC5391978.1"/>
    </source>
</evidence>
<feature type="transmembrane region" description="Helical" evidence="1">
    <location>
        <begin position="145"/>
        <end position="176"/>
    </location>
</feature>
<feature type="transmembrane region" description="Helical" evidence="1">
    <location>
        <begin position="315"/>
        <end position="332"/>
    </location>
</feature>
<evidence type="ECO:0000256" key="1">
    <source>
        <dbReference type="SAM" id="Phobius"/>
    </source>
</evidence>
<feature type="transmembrane region" description="Helical" evidence="1">
    <location>
        <begin position="237"/>
        <end position="257"/>
    </location>
</feature>
<evidence type="ECO:0008006" key="4">
    <source>
        <dbReference type="Google" id="ProtNLM"/>
    </source>
</evidence>
<keyword evidence="1" id="KW-1133">Transmembrane helix</keyword>
<evidence type="ECO:0000313" key="3">
    <source>
        <dbReference type="Proteomes" id="UP001596104"/>
    </source>
</evidence>
<protein>
    <recommendedName>
        <fullName evidence="4">Glucosyltransferase GtrII-like protein</fullName>
    </recommendedName>
</protein>
<sequence>MPSYTLAMEDQVLAARASSRQDQDGRGAVCPAAKGAPPRHVALVMLAAALPILASGSAFFVDGPNHLFRVTLWEMMRADDAVAQFFQAGDRLYPNLAIDVFTSVLSKVVPPSVALTLFICTAVSVYIAAAVWCRQARGEGTDLPILLVILLAVYSEPLYWGLFNYILGLGVMFVALHRATEQHETPSDGFVVVQALILGAMCLISIFPVMLYVCFCCGMVTVAACDDWRARRFAESAKLLRSHWLSALTVGALLLVMEPGQSGPTEWHLITKVTGVFSVGKTTNLSLEYGLSALVLGALGWLVWRRGLNAGRHELAGLIAGGLLFIVMPKDLMSVGAADRRLVPAIVTLAVIYLRSPSPQPVGLDRAVSALLFAIVAVKAGLLVYLWSPLKQIDTTYEAIAKQIPANAIVLLVPQVEEVRPGAVERARRFASLVSAFQPVPATEAHVFVEHPHLLLRHLAGRNVLPTQVFLNFWAKRAPELQQLPDPATSQTLAEVVAELAWLPREVTVFVVSHIALDDALIPDLAMRKITEVGGVRLYSATRVGDLLRWPDS</sequence>
<feature type="transmembrane region" description="Helical" evidence="1">
    <location>
        <begin position="113"/>
        <end position="133"/>
    </location>
</feature>
<keyword evidence="1" id="KW-0812">Transmembrane</keyword>
<comment type="caution">
    <text evidence="2">The sequence shown here is derived from an EMBL/GenBank/DDBJ whole genome shotgun (WGS) entry which is preliminary data.</text>
</comment>
<feature type="transmembrane region" description="Helical" evidence="1">
    <location>
        <begin position="41"/>
        <end position="61"/>
    </location>
</feature>
<dbReference type="EMBL" id="JBHSLV010000008">
    <property type="protein sequence ID" value="MFC5391978.1"/>
    <property type="molecule type" value="Genomic_DNA"/>
</dbReference>
<organism evidence="2 3">
    <name type="scientific">Bosea vestrisii</name>
    <dbReference type="NCBI Taxonomy" id="151416"/>
    <lineage>
        <taxon>Bacteria</taxon>
        <taxon>Pseudomonadati</taxon>
        <taxon>Pseudomonadota</taxon>
        <taxon>Alphaproteobacteria</taxon>
        <taxon>Hyphomicrobiales</taxon>
        <taxon>Boseaceae</taxon>
        <taxon>Bosea</taxon>
    </lineage>
</organism>
<feature type="transmembrane region" description="Helical" evidence="1">
    <location>
        <begin position="196"/>
        <end position="225"/>
    </location>
</feature>
<keyword evidence="1" id="KW-0472">Membrane</keyword>
<feature type="transmembrane region" description="Helical" evidence="1">
    <location>
        <begin position="286"/>
        <end position="303"/>
    </location>
</feature>
<dbReference type="Proteomes" id="UP001596104">
    <property type="component" value="Unassembled WGS sequence"/>
</dbReference>
<proteinExistence type="predicted"/>
<accession>A0ABW0H6M3</accession>
<keyword evidence="3" id="KW-1185">Reference proteome</keyword>
<reference evidence="3" key="1">
    <citation type="journal article" date="2019" name="Int. J. Syst. Evol. Microbiol.">
        <title>The Global Catalogue of Microorganisms (GCM) 10K type strain sequencing project: providing services to taxonomists for standard genome sequencing and annotation.</title>
        <authorList>
            <consortium name="The Broad Institute Genomics Platform"/>
            <consortium name="The Broad Institute Genome Sequencing Center for Infectious Disease"/>
            <person name="Wu L."/>
            <person name="Ma J."/>
        </authorList>
    </citation>
    <scope>NUCLEOTIDE SEQUENCE [LARGE SCALE GENOMIC DNA]</scope>
    <source>
        <strain evidence="3">CGMCC 1.16326</strain>
    </source>
</reference>